<dbReference type="OrthoDB" id="15235at2759"/>
<dbReference type="GO" id="GO:0006487">
    <property type="term" value="P:protein N-linked glycosylation"/>
    <property type="evidence" value="ECO:0007669"/>
    <property type="project" value="TreeGrafter"/>
</dbReference>
<dbReference type="InterPro" id="IPR029055">
    <property type="entry name" value="Ntn_hydrolases_N"/>
</dbReference>
<evidence type="ECO:0000259" key="7">
    <source>
        <dbReference type="PROSITE" id="PS51278"/>
    </source>
</evidence>
<dbReference type="EC" id="2.6.1.16" evidence="2"/>
<evidence type="ECO:0000313" key="10">
    <source>
        <dbReference type="Proteomes" id="UP000269721"/>
    </source>
</evidence>
<gene>
    <name evidence="9" type="ORF">BDK51DRAFT_36411</name>
</gene>
<dbReference type="GO" id="GO:0006002">
    <property type="term" value="P:fructose 6-phosphate metabolic process"/>
    <property type="evidence" value="ECO:0007669"/>
    <property type="project" value="TreeGrafter"/>
</dbReference>
<dbReference type="AlphaFoldDB" id="A0A4P9WBD7"/>
<dbReference type="GO" id="GO:0006048">
    <property type="term" value="P:UDP-N-acetylglucosamine biosynthetic process"/>
    <property type="evidence" value="ECO:0007669"/>
    <property type="project" value="UniProtKB-UniPathway"/>
</dbReference>
<evidence type="ECO:0000256" key="3">
    <source>
        <dbReference type="ARBA" id="ARBA00022576"/>
    </source>
</evidence>
<dbReference type="SUPFAM" id="SSF56235">
    <property type="entry name" value="N-terminal nucleophile aminohydrolases (Ntn hydrolases)"/>
    <property type="match status" value="1"/>
</dbReference>
<feature type="domain" description="SIS" evidence="8">
    <location>
        <begin position="230"/>
        <end position="368"/>
    </location>
</feature>
<evidence type="ECO:0000256" key="4">
    <source>
        <dbReference type="ARBA" id="ARBA00022679"/>
    </source>
</evidence>
<accession>A0A4P9WBD7</accession>
<keyword evidence="6" id="KW-0315">Glutamine amidotransferase</keyword>
<feature type="domain" description="SIS" evidence="8">
    <location>
        <begin position="386"/>
        <end position="521"/>
    </location>
</feature>
<dbReference type="EMBL" id="KZ995882">
    <property type="protein sequence ID" value="RKO89794.1"/>
    <property type="molecule type" value="Genomic_DNA"/>
</dbReference>
<dbReference type="CDD" id="cd05009">
    <property type="entry name" value="SIS_GlmS_GlmD_2"/>
    <property type="match status" value="1"/>
</dbReference>
<dbReference type="PANTHER" id="PTHR10937:SF0">
    <property type="entry name" value="GLUTAMINE--FRUCTOSE-6-PHOSPHATE TRANSAMINASE (ISOMERIZING)"/>
    <property type="match status" value="1"/>
</dbReference>
<dbReference type="PANTHER" id="PTHR10937">
    <property type="entry name" value="GLUCOSAMINE--FRUCTOSE-6-PHOSPHATE AMINOTRANSFERASE, ISOMERIZING"/>
    <property type="match status" value="1"/>
</dbReference>
<proteinExistence type="predicted"/>
<comment type="catalytic activity">
    <reaction evidence="1">
        <text>D-fructose 6-phosphate + L-glutamine = D-glucosamine 6-phosphate + L-glutamate</text>
        <dbReference type="Rhea" id="RHEA:13237"/>
        <dbReference type="ChEBI" id="CHEBI:29985"/>
        <dbReference type="ChEBI" id="CHEBI:58359"/>
        <dbReference type="ChEBI" id="CHEBI:58725"/>
        <dbReference type="ChEBI" id="CHEBI:61527"/>
        <dbReference type="EC" id="2.6.1.16"/>
    </reaction>
</comment>
<dbReference type="Proteomes" id="UP000269721">
    <property type="component" value="Unassembled WGS sequence"/>
</dbReference>
<dbReference type="InterPro" id="IPR046348">
    <property type="entry name" value="SIS_dom_sf"/>
</dbReference>
<dbReference type="CDD" id="cd05008">
    <property type="entry name" value="SIS_GlmS_GlmD_1"/>
    <property type="match status" value="1"/>
</dbReference>
<dbReference type="InterPro" id="IPR017932">
    <property type="entry name" value="GATase_2_dom"/>
</dbReference>
<organism evidence="9 10">
    <name type="scientific">Blyttiomyces helicus</name>
    <dbReference type="NCBI Taxonomy" id="388810"/>
    <lineage>
        <taxon>Eukaryota</taxon>
        <taxon>Fungi</taxon>
        <taxon>Fungi incertae sedis</taxon>
        <taxon>Chytridiomycota</taxon>
        <taxon>Chytridiomycota incertae sedis</taxon>
        <taxon>Chytridiomycetes</taxon>
        <taxon>Chytridiomycetes incertae sedis</taxon>
        <taxon>Blyttiomyces</taxon>
    </lineage>
</organism>
<dbReference type="Pfam" id="PF01380">
    <property type="entry name" value="SIS"/>
    <property type="match status" value="2"/>
</dbReference>
<reference evidence="10" key="1">
    <citation type="journal article" date="2018" name="Nat. Microbiol.">
        <title>Leveraging single-cell genomics to expand the fungal tree of life.</title>
        <authorList>
            <person name="Ahrendt S.R."/>
            <person name="Quandt C.A."/>
            <person name="Ciobanu D."/>
            <person name="Clum A."/>
            <person name="Salamov A."/>
            <person name="Andreopoulos B."/>
            <person name="Cheng J.F."/>
            <person name="Woyke T."/>
            <person name="Pelin A."/>
            <person name="Henrissat B."/>
            <person name="Reynolds N.K."/>
            <person name="Benny G.L."/>
            <person name="Smith M.E."/>
            <person name="James T.Y."/>
            <person name="Grigoriev I.V."/>
        </authorList>
    </citation>
    <scope>NUCLEOTIDE SEQUENCE [LARGE SCALE GENOMIC DNA]</scope>
</reference>
<evidence type="ECO:0000256" key="1">
    <source>
        <dbReference type="ARBA" id="ARBA00001031"/>
    </source>
</evidence>
<dbReference type="Gene3D" id="3.60.20.10">
    <property type="entry name" value="Glutamine Phosphoribosylpyrophosphate, subunit 1, domain 1"/>
    <property type="match status" value="2"/>
</dbReference>
<dbReference type="SUPFAM" id="SSF53697">
    <property type="entry name" value="SIS domain"/>
    <property type="match status" value="1"/>
</dbReference>
<dbReference type="InterPro" id="IPR035466">
    <property type="entry name" value="GlmS/AgaS_SIS"/>
</dbReference>
<feature type="domain" description="Glutamine amidotransferase type-2" evidence="7">
    <location>
        <begin position="1"/>
        <end position="213"/>
    </location>
</feature>
<sequence>MSSLECWGDKEGEVRIFEQVGKGAALPWTSSSHSSIGHTKWATHGQPSLRSAGPHRLYTKSEFIVVHKGGVTNYKELRTILERKGCKAVAKELKGAFAIIMKSGHYPYEVIATCRGSPLLIGVKTARELKVESVDVEVGGTDTVVFLVAEEDGNLLIPTHAKMHRSQFRAFPREDGIPQPIEYFLASELSAIVELTDRVLYLKDDDIGHISEGVVLIRSIETITDMNGPFDHLMQNDLRAYNSTIRRGRRITRPIFEELMEILVSVELTSDFLDHLCPASRNDVCVFVSQSGETADTMLALRSCLERGALCLGFINTIGSSISRETHCSAYIDADTDIQGVVSTQAYTSQYIALDMMALEISADSSGMIERRQQIIDELHKLPGYIQETLALDKDLLTLARDHATCVEGALRFKEVSHIHGEGILAGERPLALIDDCRPLLIMTKDSMTPEMQSALLQAAVRKGTRPVIICNKDDKSISDSFHTIRVPQVVDFLQGLITVIPLQLLSYHLAVLNGVNVDTPR</sequence>
<dbReference type="GO" id="GO:0004360">
    <property type="term" value="F:glutamine-fructose-6-phosphate transaminase (isomerizing) activity"/>
    <property type="evidence" value="ECO:0007669"/>
    <property type="project" value="UniProtKB-EC"/>
</dbReference>
<dbReference type="PROSITE" id="PS51464">
    <property type="entry name" value="SIS"/>
    <property type="match status" value="2"/>
</dbReference>
<dbReference type="Gene3D" id="3.40.50.10490">
    <property type="entry name" value="Glucose-6-phosphate isomerase like protein, domain 1"/>
    <property type="match status" value="2"/>
</dbReference>
<keyword evidence="5" id="KW-0677">Repeat</keyword>
<evidence type="ECO:0000256" key="5">
    <source>
        <dbReference type="ARBA" id="ARBA00022737"/>
    </source>
</evidence>
<dbReference type="UniPathway" id="UPA00113">
    <property type="reaction ID" value="UER00528"/>
</dbReference>
<evidence type="ECO:0000313" key="9">
    <source>
        <dbReference type="EMBL" id="RKO89794.1"/>
    </source>
</evidence>
<evidence type="ECO:0000256" key="6">
    <source>
        <dbReference type="ARBA" id="ARBA00022962"/>
    </source>
</evidence>
<keyword evidence="3" id="KW-0032">Aminotransferase</keyword>
<dbReference type="GO" id="GO:0097367">
    <property type="term" value="F:carbohydrate derivative binding"/>
    <property type="evidence" value="ECO:0007669"/>
    <property type="project" value="InterPro"/>
</dbReference>
<evidence type="ECO:0000256" key="2">
    <source>
        <dbReference type="ARBA" id="ARBA00012916"/>
    </source>
</evidence>
<keyword evidence="10" id="KW-1185">Reference proteome</keyword>
<name>A0A4P9WBD7_9FUNG</name>
<keyword evidence="4" id="KW-0808">Transferase</keyword>
<dbReference type="InterPro" id="IPR001347">
    <property type="entry name" value="SIS_dom"/>
</dbReference>
<protein>
    <recommendedName>
        <fullName evidence="2">glutamine--fructose-6-phosphate transaminase (isomerizing)</fullName>
        <ecNumber evidence="2">2.6.1.16</ecNumber>
    </recommendedName>
</protein>
<dbReference type="InterPro" id="IPR035490">
    <property type="entry name" value="GlmS/FrlB_SIS"/>
</dbReference>
<evidence type="ECO:0000259" key="8">
    <source>
        <dbReference type="PROSITE" id="PS51464"/>
    </source>
</evidence>
<dbReference type="PROSITE" id="PS51278">
    <property type="entry name" value="GATASE_TYPE_2"/>
    <property type="match status" value="1"/>
</dbReference>